<sequence>MSDLKAATNIDPNVWYHLTEGRVDDHKKDKFGSMLQVVHDDFLAVWGTDVNQYWQFQPVDDKPGRFAVRCSSTSITKQLSVCWHRDEVDSDRTRPCMAASDGSDEQKWDVANWGNDMYRFVNVKNASSHHLDVHPGNPVVMSSNTNTKVYQAAQHWLMTSVKKVDDGAYSTVFSDVAVPTVTFAPRSKTIPSSDPSGTSSPDACTDGLSSGAKAGIGIGVALGVVALALATLFLWRRKRAARAYNLPSTPGKSPVPGYASSCPPTPQEMPHSPAPQEVSAPVPHELDSTPLHRHSR</sequence>
<dbReference type="STRING" id="1163406.A0A0L0N1H5"/>
<dbReference type="SUPFAM" id="SSF50370">
    <property type="entry name" value="Ricin B-like lectins"/>
    <property type="match status" value="1"/>
</dbReference>
<feature type="transmembrane region" description="Helical" evidence="2">
    <location>
        <begin position="214"/>
        <end position="235"/>
    </location>
</feature>
<dbReference type="CDD" id="cd00161">
    <property type="entry name" value="beta-trefoil_Ricin-like"/>
    <property type="match status" value="1"/>
</dbReference>
<name>A0A0L0N1H5_TOLOC</name>
<keyword evidence="2" id="KW-1133">Transmembrane helix</keyword>
<organism evidence="3 4">
    <name type="scientific">Tolypocladium ophioglossoides (strain CBS 100239)</name>
    <name type="common">Snaketongue truffleclub</name>
    <name type="synonym">Elaphocordyceps ophioglossoides</name>
    <dbReference type="NCBI Taxonomy" id="1163406"/>
    <lineage>
        <taxon>Eukaryota</taxon>
        <taxon>Fungi</taxon>
        <taxon>Dikarya</taxon>
        <taxon>Ascomycota</taxon>
        <taxon>Pezizomycotina</taxon>
        <taxon>Sordariomycetes</taxon>
        <taxon>Hypocreomycetidae</taxon>
        <taxon>Hypocreales</taxon>
        <taxon>Ophiocordycipitaceae</taxon>
        <taxon>Tolypocladium</taxon>
    </lineage>
</organism>
<feature type="region of interest" description="Disordered" evidence="1">
    <location>
        <begin position="245"/>
        <end position="296"/>
    </location>
</feature>
<dbReference type="OrthoDB" id="4158815at2759"/>
<dbReference type="AlphaFoldDB" id="A0A0L0N1H5"/>
<proteinExistence type="predicted"/>
<dbReference type="PROSITE" id="PS50231">
    <property type="entry name" value="RICIN_B_LECTIN"/>
    <property type="match status" value="1"/>
</dbReference>
<dbReference type="Proteomes" id="UP000036947">
    <property type="component" value="Unassembled WGS sequence"/>
</dbReference>
<evidence type="ECO:0000313" key="3">
    <source>
        <dbReference type="EMBL" id="KND87937.1"/>
    </source>
</evidence>
<keyword evidence="4" id="KW-1185">Reference proteome</keyword>
<evidence type="ECO:0000256" key="2">
    <source>
        <dbReference type="SAM" id="Phobius"/>
    </source>
</evidence>
<keyword evidence="2" id="KW-0472">Membrane</keyword>
<dbReference type="InterPro" id="IPR035992">
    <property type="entry name" value="Ricin_B-like_lectins"/>
</dbReference>
<feature type="compositionally biased region" description="Low complexity" evidence="1">
    <location>
        <begin position="191"/>
        <end position="205"/>
    </location>
</feature>
<feature type="region of interest" description="Disordered" evidence="1">
    <location>
        <begin position="185"/>
        <end position="205"/>
    </location>
</feature>
<gene>
    <name evidence="3" type="ORF">TOPH_07432</name>
</gene>
<keyword evidence="2" id="KW-0812">Transmembrane</keyword>
<evidence type="ECO:0000313" key="4">
    <source>
        <dbReference type="Proteomes" id="UP000036947"/>
    </source>
</evidence>
<protein>
    <submittedName>
        <fullName evidence="3">Uncharacterized protein</fullName>
    </submittedName>
</protein>
<accession>A0A0L0N1H5</accession>
<dbReference type="Gene3D" id="2.80.10.50">
    <property type="match status" value="1"/>
</dbReference>
<dbReference type="EMBL" id="LFRF01000030">
    <property type="protein sequence ID" value="KND87937.1"/>
    <property type="molecule type" value="Genomic_DNA"/>
</dbReference>
<comment type="caution">
    <text evidence="3">The sequence shown here is derived from an EMBL/GenBank/DDBJ whole genome shotgun (WGS) entry which is preliminary data.</text>
</comment>
<reference evidence="3 4" key="1">
    <citation type="journal article" date="2015" name="BMC Genomics">
        <title>The genome of the truffle-parasite Tolypocladium ophioglossoides and the evolution of antifungal peptaibiotics.</title>
        <authorList>
            <person name="Quandt C.A."/>
            <person name="Bushley K.E."/>
            <person name="Spatafora J.W."/>
        </authorList>
    </citation>
    <scope>NUCLEOTIDE SEQUENCE [LARGE SCALE GENOMIC DNA]</scope>
    <source>
        <strain evidence="3 4">CBS 100239</strain>
    </source>
</reference>
<evidence type="ECO:0000256" key="1">
    <source>
        <dbReference type="SAM" id="MobiDB-lite"/>
    </source>
</evidence>